<accession>A0A239GGM4</accession>
<gene>
    <name evidence="10" type="ORF">SAMN06296052_11148</name>
</gene>
<keyword evidence="4 7" id="KW-1133">Transmembrane helix</keyword>
<feature type="domain" description="ABC3 transporter permease C-terminal" evidence="8">
    <location>
        <begin position="278"/>
        <end position="382"/>
    </location>
</feature>
<evidence type="ECO:0000256" key="5">
    <source>
        <dbReference type="ARBA" id="ARBA00023136"/>
    </source>
</evidence>
<name>A0A239GGM4_9BACT</name>
<feature type="transmembrane region" description="Helical" evidence="7">
    <location>
        <begin position="267"/>
        <end position="295"/>
    </location>
</feature>
<dbReference type="AlphaFoldDB" id="A0A239GGM4"/>
<organism evidence="10 11">
    <name type="scientific">Pontibacter ummariensis</name>
    <dbReference type="NCBI Taxonomy" id="1610492"/>
    <lineage>
        <taxon>Bacteria</taxon>
        <taxon>Pseudomonadati</taxon>
        <taxon>Bacteroidota</taxon>
        <taxon>Cytophagia</taxon>
        <taxon>Cytophagales</taxon>
        <taxon>Hymenobacteraceae</taxon>
        <taxon>Pontibacter</taxon>
    </lineage>
</organism>
<dbReference type="InterPro" id="IPR025857">
    <property type="entry name" value="MacB_PCD"/>
</dbReference>
<comment type="similarity">
    <text evidence="6">Belongs to the ABC-4 integral membrane protein family.</text>
</comment>
<dbReference type="GO" id="GO:0005886">
    <property type="term" value="C:plasma membrane"/>
    <property type="evidence" value="ECO:0007669"/>
    <property type="project" value="UniProtKB-SubCell"/>
</dbReference>
<evidence type="ECO:0000313" key="11">
    <source>
        <dbReference type="Proteomes" id="UP000198432"/>
    </source>
</evidence>
<keyword evidence="5 7" id="KW-0472">Membrane</keyword>
<dbReference type="RefSeq" id="WP_089319611.1">
    <property type="nucleotide sequence ID" value="NZ_FZOQ01000011.1"/>
</dbReference>
<dbReference type="InterPro" id="IPR003838">
    <property type="entry name" value="ABC3_permease_C"/>
</dbReference>
<protein>
    <submittedName>
        <fullName evidence="10">Putative ABC transport system permease protein</fullName>
    </submittedName>
</protein>
<evidence type="ECO:0000259" key="9">
    <source>
        <dbReference type="Pfam" id="PF12704"/>
    </source>
</evidence>
<dbReference type="Pfam" id="PF02687">
    <property type="entry name" value="FtsX"/>
    <property type="match status" value="1"/>
</dbReference>
<dbReference type="Proteomes" id="UP000198432">
    <property type="component" value="Unassembled WGS sequence"/>
</dbReference>
<feature type="domain" description="MacB-like periplasmic core" evidence="9">
    <location>
        <begin position="37"/>
        <end position="230"/>
    </location>
</feature>
<evidence type="ECO:0000313" key="10">
    <source>
        <dbReference type="EMBL" id="SNS68191.1"/>
    </source>
</evidence>
<dbReference type="PANTHER" id="PTHR30572">
    <property type="entry name" value="MEMBRANE COMPONENT OF TRANSPORTER-RELATED"/>
    <property type="match status" value="1"/>
</dbReference>
<dbReference type="PANTHER" id="PTHR30572:SF4">
    <property type="entry name" value="ABC TRANSPORTER PERMEASE YTRF"/>
    <property type="match status" value="1"/>
</dbReference>
<keyword evidence="2" id="KW-1003">Cell membrane</keyword>
<evidence type="ECO:0000259" key="8">
    <source>
        <dbReference type="Pfam" id="PF02687"/>
    </source>
</evidence>
<dbReference type="EMBL" id="FZOQ01000011">
    <property type="protein sequence ID" value="SNS68191.1"/>
    <property type="molecule type" value="Genomic_DNA"/>
</dbReference>
<reference evidence="11" key="1">
    <citation type="submission" date="2017-06" db="EMBL/GenBank/DDBJ databases">
        <authorList>
            <person name="Varghese N."/>
            <person name="Submissions S."/>
        </authorList>
    </citation>
    <scope>NUCLEOTIDE SEQUENCE [LARGE SCALE GENOMIC DNA]</scope>
    <source>
        <strain evidence="11">NKM1</strain>
    </source>
</reference>
<evidence type="ECO:0000256" key="2">
    <source>
        <dbReference type="ARBA" id="ARBA00022475"/>
    </source>
</evidence>
<evidence type="ECO:0000256" key="7">
    <source>
        <dbReference type="SAM" id="Phobius"/>
    </source>
</evidence>
<keyword evidence="11" id="KW-1185">Reference proteome</keyword>
<sequence>MIRHLFKLIWNRKKSNFLLITEIFFCFLVLFGVLSLVVYNVRNYTKPLGFEHENVWMLSMRPNNDSSALNHQNLVQVLQRVRAYPEVEHASLSTSNAPFAFSQMMDNLTYGNVKDLQADVYEVEDGFQDVMRLQLSEGRWFGAADDASHHKPIVINKVLQQQLFGAEDPLGKLIRYTDTVSYQVVGVVDHYRAYSEFAVEKPAFFSRINLQEDDKSFWGELLIQVKPGTGVAFEEKMVRDISGTTKDWTLEVTSLEKMRQNKAKLTLAPMIALGLVCGFLIFNVALGLFGVLWYNINRRNGEIGLRRALGAAASQVYWQFIGEVLVLATFGLLLGVFFAVQFPLLQVFQVDSEVYLIALAFAVVIIYLLTAICAFYPSRQAAAVLPAVALHEE</sequence>
<comment type="subcellular location">
    <subcellularLocation>
        <location evidence="1">Cell membrane</location>
        <topology evidence="1">Multi-pass membrane protein</topology>
    </subcellularLocation>
</comment>
<dbReference type="GO" id="GO:0022857">
    <property type="term" value="F:transmembrane transporter activity"/>
    <property type="evidence" value="ECO:0007669"/>
    <property type="project" value="TreeGrafter"/>
</dbReference>
<dbReference type="Pfam" id="PF12704">
    <property type="entry name" value="MacB_PCD"/>
    <property type="match status" value="1"/>
</dbReference>
<proteinExistence type="inferred from homology"/>
<evidence type="ECO:0000256" key="1">
    <source>
        <dbReference type="ARBA" id="ARBA00004651"/>
    </source>
</evidence>
<evidence type="ECO:0000256" key="3">
    <source>
        <dbReference type="ARBA" id="ARBA00022692"/>
    </source>
</evidence>
<dbReference type="InterPro" id="IPR050250">
    <property type="entry name" value="Macrolide_Exporter_MacB"/>
</dbReference>
<feature type="transmembrane region" description="Helical" evidence="7">
    <location>
        <begin position="16"/>
        <end position="39"/>
    </location>
</feature>
<evidence type="ECO:0000256" key="4">
    <source>
        <dbReference type="ARBA" id="ARBA00022989"/>
    </source>
</evidence>
<feature type="transmembrane region" description="Helical" evidence="7">
    <location>
        <begin position="316"/>
        <end position="342"/>
    </location>
</feature>
<dbReference type="OrthoDB" id="8769057at2"/>
<evidence type="ECO:0000256" key="6">
    <source>
        <dbReference type="ARBA" id="ARBA00038076"/>
    </source>
</evidence>
<keyword evidence="3 7" id="KW-0812">Transmembrane</keyword>
<feature type="transmembrane region" description="Helical" evidence="7">
    <location>
        <begin position="354"/>
        <end position="376"/>
    </location>
</feature>